<name>A0A8G1RN65_9EURO</name>
<evidence type="ECO:0000313" key="3">
    <source>
        <dbReference type="Proteomes" id="UP000249789"/>
    </source>
</evidence>
<evidence type="ECO:0000313" key="2">
    <source>
        <dbReference type="EMBL" id="RAK77137.1"/>
    </source>
</evidence>
<gene>
    <name evidence="2" type="ORF">BO72DRAFT_448205</name>
</gene>
<dbReference type="PANTHER" id="PTHR22942">
    <property type="entry name" value="RECA/RAD51/RADA DNA STRAND-PAIRING FAMILY MEMBER"/>
    <property type="match status" value="1"/>
</dbReference>
<dbReference type="GO" id="GO:0042148">
    <property type="term" value="P:DNA strand invasion"/>
    <property type="evidence" value="ECO:0007669"/>
    <property type="project" value="TreeGrafter"/>
</dbReference>
<dbReference type="PANTHER" id="PTHR22942:SF30">
    <property type="entry name" value="MEIOTIC RECOMBINATION PROTEIN DMC1_LIM15 HOMOLOG"/>
    <property type="match status" value="1"/>
</dbReference>
<dbReference type="SUPFAM" id="SSF47794">
    <property type="entry name" value="Rad51 N-terminal domain-like"/>
    <property type="match status" value="1"/>
</dbReference>
<organism evidence="2 3">
    <name type="scientific">Aspergillus fijiensis CBS 313.89</name>
    <dbReference type="NCBI Taxonomy" id="1448319"/>
    <lineage>
        <taxon>Eukaryota</taxon>
        <taxon>Fungi</taxon>
        <taxon>Dikarya</taxon>
        <taxon>Ascomycota</taxon>
        <taxon>Pezizomycotina</taxon>
        <taxon>Eurotiomycetes</taxon>
        <taxon>Eurotiomycetidae</taxon>
        <taxon>Eurotiales</taxon>
        <taxon>Aspergillaceae</taxon>
        <taxon>Aspergillus</taxon>
    </lineage>
</organism>
<sequence length="111" mass="12075">MPGSDTSDEFDKDAFIVDIDSIQSHGIGVADINKLKANGYFTVASVHSATRRTLLKIRGFSEVKVEKIKDAIQKCLPSASGFMTAMELSHQRKKVVRISTGSKQFDSILGG</sequence>
<protein>
    <recommendedName>
        <fullName evidence="4">DNA recombination and repair protein Rad51-like C-terminal domain-containing protein</fullName>
    </recommendedName>
</protein>
<dbReference type="OrthoDB" id="10251254at2759"/>
<dbReference type="EMBL" id="KZ824644">
    <property type="protein sequence ID" value="RAK77137.1"/>
    <property type="molecule type" value="Genomic_DNA"/>
</dbReference>
<proteinExistence type="predicted"/>
<dbReference type="Pfam" id="PF14520">
    <property type="entry name" value="HHH_5"/>
    <property type="match status" value="1"/>
</dbReference>
<keyword evidence="1" id="KW-0238">DNA-binding</keyword>
<dbReference type="GO" id="GO:0006312">
    <property type="term" value="P:mitotic recombination"/>
    <property type="evidence" value="ECO:0007669"/>
    <property type="project" value="TreeGrafter"/>
</dbReference>
<dbReference type="GO" id="GO:0000730">
    <property type="term" value="P:DNA recombinase assembly"/>
    <property type="evidence" value="ECO:0007669"/>
    <property type="project" value="TreeGrafter"/>
</dbReference>
<dbReference type="RefSeq" id="XP_040801147.1">
    <property type="nucleotide sequence ID" value="XM_040944736.1"/>
</dbReference>
<dbReference type="GO" id="GO:0008094">
    <property type="term" value="F:ATP-dependent activity, acting on DNA"/>
    <property type="evidence" value="ECO:0007669"/>
    <property type="project" value="TreeGrafter"/>
</dbReference>
<accession>A0A8G1RN65</accession>
<dbReference type="Gene3D" id="1.10.150.20">
    <property type="entry name" value="5' to 3' exonuclease, C-terminal subdomain"/>
    <property type="match status" value="1"/>
</dbReference>
<dbReference type="GeneID" id="63862069"/>
<evidence type="ECO:0000256" key="1">
    <source>
        <dbReference type="ARBA" id="ARBA00023125"/>
    </source>
</evidence>
<dbReference type="VEuPathDB" id="FungiDB:BO72DRAFT_448205"/>
<dbReference type="GO" id="GO:0000166">
    <property type="term" value="F:nucleotide binding"/>
    <property type="evidence" value="ECO:0007669"/>
    <property type="project" value="InterPro"/>
</dbReference>
<dbReference type="GO" id="GO:0000150">
    <property type="term" value="F:DNA strand exchange activity"/>
    <property type="evidence" value="ECO:0007669"/>
    <property type="project" value="TreeGrafter"/>
</dbReference>
<dbReference type="GO" id="GO:0003697">
    <property type="term" value="F:single-stranded DNA binding"/>
    <property type="evidence" value="ECO:0007669"/>
    <property type="project" value="TreeGrafter"/>
</dbReference>
<dbReference type="GO" id="GO:0000794">
    <property type="term" value="C:condensed nuclear chromosome"/>
    <property type="evidence" value="ECO:0007669"/>
    <property type="project" value="TreeGrafter"/>
</dbReference>
<dbReference type="AlphaFoldDB" id="A0A8G1RN65"/>
<dbReference type="GO" id="GO:0003690">
    <property type="term" value="F:double-stranded DNA binding"/>
    <property type="evidence" value="ECO:0007669"/>
    <property type="project" value="TreeGrafter"/>
</dbReference>
<dbReference type="GO" id="GO:0070192">
    <property type="term" value="P:chromosome organization involved in meiotic cell cycle"/>
    <property type="evidence" value="ECO:0007669"/>
    <property type="project" value="TreeGrafter"/>
</dbReference>
<dbReference type="FunFam" id="1.10.150.20:FF:000056">
    <property type="entry name" value="Meiotic recombination protein DMC1"/>
    <property type="match status" value="1"/>
</dbReference>
<dbReference type="Proteomes" id="UP000249789">
    <property type="component" value="Unassembled WGS sequence"/>
</dbReference>
<dbReference type="InterPro" id="IPR010995">
    <property type="entry name" value="DNA_repair_Rad51/TF_NusA_a-hlx"/>
</dbReference>
<keyword evidence="3" id="KW-1185">Reference proteome</keyword>
<reference evidence="2 3" key="1">
    <citation type="submission" date="2018-02" db="EMBL/GenBank/DDBJ databases">
        <title>The genomes of Aspergillus section Nigri reveals drivers in fungal speciation.</title>
        <authorList>
            <consortium name="DOE Joint Genome Institute"/>
            <person name="Vesth T.C."/>
            <person name="Nybo J."/>
            <person name="Theobald S."/>
            <person name="Brandl J."/>
            <person name="Frisvad J.C."/>
            <person name="Nielsen K.F."/>
            <person name="Lyhne E.K."/>
            <person name="Kogle M.E."/>
            <person name="Kuo A."/>
            <person name="Riley R."/>
            <person name="Clum A."/>
            <person name="Nolan M."/>
            <person name="Lipzen A."/>
            <person name="Salamov A."/>
            <person name="Henrissat B."/>
            <person name="Wiebenga A."/>
            <person name="De vries R.P."/>
            <person name="Grigoriev I.V."/>
            <person name="Mortensen U.H."/>
            <person name="Andersen M.R."/>
            <person name="Baker S.E."/>
        </authorList>
    </citation>
    <scope>NUCLEOTIDE SEQUENCE [LARGE SCALE GENOMIC DNA]</scope>
    <source>
        <strain evidence="2 3">CBS 313.89</strain>
    </source>
</reference>
<evidence type="ECO:0008006" key="4">
    <source>
        <dbReference type="Google" id="ProtNLM"/>
    </source>
</evidence>
<dbReference type="GO" id="GO:0007131">
    <property type="term" value="P:reciprocal meiotic recombination"/>
    <property type="evidence" value="ECO:0007669"/>
    <property type="project" value="TreeGrafter"/>
</dbReference>